<evidence type="ECO:0000313" key="2">
    <source>
        <dbReference type="Proteomes" id="UP000237000"/>
    </source>
</evidence>
<dbReference type="SUPFAM" id="SSF51735">
    <property type="entry name" value="NAD(P)-binding Rossmann-fold domains"/>
    <property type="match status" value="1"/>
</dbReference>
<name>A0A2P5ESY5_TREOI</name>
<dbReference type="Proteomes" id="UP000237000">
    <property type="component" value="Unassembled WGS sequence"/>
</dbReference>
<dbReference type="InParanoid" id="A0A2P5ESY5"/>
<protein>
    <submittedName>
        <fullName evidence="1">NAD(P)-binding domain containing protein</fullName>
    </submittedName>
</protein>
<sequence>MRPSEALGSLLPIELSATKRFTSRLIEILTVPGKERSLVTSTNIPTLKMFILRRITPRLESHHTLSTFCFEINLAATLECAAISNEKVTEIVILALNHGAAAKIKRFQLDALDDREVVRKAKLVITATNAEKPVLETDEIALNAVIISLGKDELPAAYFNRLLTVDSLIIEHGRDHGIKNSTDVLADPALMEELKTWEGPANFSSVSLASLDLAVASRVYKTLPPQQRGLLRIAPFRRCVSPITTDKSLNLAQGLDRRFSRFPDSLRRSHRHAFSQIIELARTAQLISQAFIKSLIINLLHSHLHFCAKIFPVSAIGI</sequence>
<dbReference type="EMBL" id="JXTC01000104">
    <property type="protein sequence ID" value="PON88605.1"/>
    <property type="molecule type" value="Genomic_DNA"/>
</dbReference>
<dbReference type="AlphaFoldDB" id="A0A2P5ESY5"/>
<gene>
    <name evidence="1" type="ORF">TorRG33x02_156700</name>
</gene>
<accession>A0A2P5ESY5</accession>
<organism evidence="1 2">
    <name type="scientific">Trema orientale</name>
    <name type="common">Charcoal tree</name>
    <name type="synonym">Celtis orientalis</name>
    <dbReference type="NCBI Taxonomy" id="63057"/>
    <lineage>
        <taxon>Eukaryota</taxon>
        <taxon>Viridiplantae</taxon>
        <taxon>Streptophyta</taxon>
        <taxon>Embryophyta</taxon>
        <taxon>Tracheophyta</taxon>
        <taxon>Spermatophyta</taxon>
        <taxon>Magnoliopsida</taxon>
        <taxon>eudicotyledons</taxon>
        <taxon>Gunneridae</taxon>
        <taxon>Pentapetalae</taxon>
        <taxon>rosids</taxon>
        <taxon>fabids</taxon>
        <taxon>Rosales</taxon>
        <taxon>Cannabaceae</taxon>
        <taxon>Trema</taxon>
    </lineage>
</organism>
<dbReference type="Gene3D" id="3.40.50.720">
    <property type="entry name" value="NAD(P)-binding Rossmann-like Domain"/>
    <property type="match status" value="1"/>
</dbReference>
<keyword evidence="2" id="KW-1185">Reference proteome</keyword>
<dbReference type="InterPro" id="IPR036291">
    <property type="entry name" value="NAD(P)-bd_dom_sf"/>
</dbReference>
<proteinExistence type="predicted"/>
<dbReference type="OrthoDB" id="1934751at2759"/>
<comment type="caution">
    <text evidence="1">The sequence shown here is derived from an EMBL/GenBank/DDBJ whole genome shotgun (WGS) entry which is preliminary data.</text>
</comment>
<evidence type="ECO:0000313" key="1">
    <source>
        <dbReference type="EMBL" id="PON88605.1"/>
    </source>
</evidence>
<reference evidence="2" key="1">
    <citation type="submission" date="2016-06" db="EMBL/GenBank/DDBJ databases">
        <title>Parallel loss of symbiosis genes in relatives of nitrogen-fixing non-legume Parasponia.</title>
        <authorList>
            <person name="Van Velzen R."/>
            <person name="Holmer R."/>
            <person name="Bu F."/>
            <person name="Rutten L."/>
            <person name="Van Zeijl A."/>
            <person name="Liu W."/>
            <person name="Santuari L."/>
            <person name="Cao Q."/>
            <person name="Sharma T."/>
            <person name="Shen D."/>
            <person name="Roswanjaya Y."/>
            <person name="Wardhani T."/>
            <person name="Kalhor M.S."/>
            <person name="Jansen J."/>
            <person name="Van den Hoogen J."/>
            <person name="Gungor B."/>
            <person name="Hartog M."/>
            <person name="Hontelez J."/>
            <person name="Verver J."/>
            <person name="Yang W.-C."/>
            <person name="Schijlen E."/>
            <person name="Repin R."/>
            <person name="Schilthuizen M."/>
            <person name="Schranz E."/>
            <person name="Heidstra R."/>
            <person name="Miyata K."/>
            <person name="Fedorova E."/>
            <person name="Kohlen W."/>
            <person name="Bisseling T."/>
            <person name="Smit S."/>
            <person name="Geurts R."/>
        </authorList>
    </citation>
    <scope>NUCLEOTIDE SEQUENCE [LARGE SCALE GENOMIC DNA]</scope>
    <source>
        <strain evidence="2">cv. RG33-2</strain>
    </source>
</reference>